<feature type="transmembrane region" description="Helical" evidence="1">
    <location>
        <begin position="6"/>
        <end position="28"/>
    </location>
</feature>
<dbReference type="EMBL" id="CP011412">
    <property type="protein sequence ID" value="AKH21112.1"/>
    <property type="molecule type" value="Genomic_DNA"/>
</dbReference>
<accession>A0A0F7JZN6</accession>
<reference evidence="3 4" key="1">
    <citation type="journal article" date="2015" name="Genome Announc.">
        <title>Complete Genome Sequence of Sedimenticola thiotaurini Strain SIP-G1, a Polyphosphate- and Polyhydroxyalkanoate-Accumulating Sulfur-Oxidizing Gammaproteobacterium Isolated from Salt Marsh Sediments.</title>
        <authorList>
            <person name="Flood B.E."/>
            <person name="Jones D.S."/>
            <person name="Bailey J.V."/>
        </authorList>
    </citation>
    <scope>NUCLEOTIDE SEQUENCE [LARGE SCALE GENOMIC DNA]</scope>
    <source>
        <strain evidence="3 4">SIP-G1</strain>
    </source>
</reference>
<dbReference type="AlphaFoldDB" id="A0A0F7JZN6"/>
<dbReference type="PROSITE" id="PS50965">
    <property type="entry name" value="NERD"/>
    <property type="match status" value="1"/>
</dbReference>
<dbReference type="RefSeq" id="WP_046860041.1">
    <property type="nucleotide sequence ID" value="NZ_CP011412.1"/>
</dbReference>
<keyword evidence="1" id="KW-0472">Membrane</keyword>
<keyword evidence="4" id="KW-1185">Reference proteome</keyword>
<protein>
    <recommendedName>
        <fullName evidence="2">NERD domain-containing protein</fullName>
    </recommendedName>
</protein>
<name>A0A0F7JZN6_9GAMM</name>
<dbReference type="KEGG" id="seds:AAY24_12940"/>
<gene>
    <name evidence="3" type="ORF">AAY24_12940</name>
</gene>
<evidence type="ECO:0000256" key="1">
    <source>
        <dbReference type="SAM" id="Phobius"/>
    </source>
</evidence>
<evidence type="ECO:0000313" key="3">
    <source>
        <dbReference type="EMBL" id="AKH21112.1"/>
    </source>
</evidence>
<dbReference type="Pfam" id="PF08378">
    <property type="entry name" value="NERD"/>
    <property type="match status" value="1"/>
</dbReference>
<keyword evidence="1" id="KW-0812">Transmembrane</keyword>
<organism evidence="3 4">
    <name type="scientific">Sedimenticola thiotaurini</name>
    <dbReference type="NCBI Taxonomy" id="1543721"/>
    <lineage>
        <taxon>Bacteria</taxon>
        <taxon>Pseudomonadati</taxon>
        <taxon>Pseudomonadota</taxon>
        <taxon>Gammaproteobacteria</taxon>
        <taxon>Chromatiales</taxon>
        <taxon>Sedimenticolaceae</taxon>
        <taxon>Sedimenticola</taxon>
    </lineage>
</organism>
<proteinExistence type="predicted"/>
<dbReference type="Proteomes" id="UP000034410">
    <property type="component" value="Chromosome"/>
</dbReference>
<keyword evidence="1" id="KW-1133">Transmembrane helix</keyword>
<evidence type="ECO:0000313" key="4">
    <source>
        <dbReference type="Proteomes" id="UP000034410"/>
    </source>
</evidence>
<feature type="domain" description="NERD" evidence="2">
    <location>
        <begin position="33"/>
        <end position="146"/>
    </location>
</feature>
<sequence length="189" mass="21234">MFSLSSVQFQWLLVALAALVLVVPLLLFRQRLSASLKQYQLRQAIRRLGPKVHRDLLVPDGLDGVLVTDYVVLTHKGILLVMVNWYEGNIFGGKDTDQWAQVWRGASNRFPNPLHELQLISATVKSLVPNIPVSGIVLFAGDCRFPKDKPAGACLLDDLPRQRRKQVVPPRFETAWELLLAKADMLSVN</sequence>
<evidence type="ECO:0000259" key="2">
    <source>
        <dbReference type="PROSITE" id="PS50965"/>
    </source>
</evidence>
<dbReference type="InterPro" id="IPR011528">
    <property type="entry name" value="NERD"/>
</dbReference>
<dbReference type="OrthoDB" id="5782056at2"/>